<sequence length="639" mass="72596">MDPLAAFSVAGTIAQFIQFTASLIRESTEILQSASSATKDVENTDVVYSTLLDFDDKLGRSLEGTLGFSNGGVGSELKALVGACSEDCCNILEITTRLKAQNGPSNRLRSVGAALRAEWKKSDIEKLDNRLRRSQITLGVIMSLVSSEYQKEHNARLTKLQKESTLHHLNQERQFSELRGLLVSLSDQVSSLRSIDTRSKSEGSEVKRSLDKLDCPRPAVLKVFSQTNIATIEKQMRDLAMDTNLQEKRQAIIGSLNFAARPDRYGAITEAHDKTFRWAFDTRYGLLAWLTSGSGIFWVSGRPGSGKSTFMKWLIGQGQTREALNRWSSSGDAIISSHYFWIFGRPMQKSWDGFLRTVLFEIFQQCPELVPFGCNDRWTSELPHTWSGPWSLSELRKTLHAVTHSARLTAKICFFIDGLDEYDGDHLEVIEDITALTESPNVKACVSSRSWNVFCDAFAHNSLQVIYIHELTRGDIYRYVRDRLSSHPRWPHLTSRTGSADHLIQDVTDRSYGVFLWVILVTKQLRSGLTNDDTLADMSRRLAGFPTDLENFFDHMIQSVESIYHEKMASTLLIAKTATKPLHVLYYELHDREHDDQHYYIQMTPCLLEDYQIFAIEERVRRRINAYSKGLLEVHNQEV</sequence>
<evidence type="ECO:0000313" key="4">
    <source>
        <dbReference type="Proteomes" id="UP001390339"/>
    </source>
</evidence>
<dbReference type="PANTHER" id="PTHR10039:SF5">
    <property type="entry name" value="NACHT DOMAIN-CONTAINING PROTEIN"/>
    <property type="match status" value="1"/>
</dbReference>
<accession>A0ABR2HPE4</accession>
<keyword evidence="1" id="KW-0677">Repeat</keyword>
<dbReference type="InterPro" id="IPR027417">
    <property type="entry name" value="P-loop_NTPase"/>
</dbReference>
<organism evidence="3 4">
    <name type="scientific">Apiospora arundinis</name>
    <dbReference type="NCBI Taxonomy" id="335852"/>
    <lineage>
        <taxon>Eukaryota</taxon>
        <taxon>Fungi</taxon>
        <taxon>Dikarya</taxon>
        <taxon>Ascomycota</taxon>
        <taxon>Pezizomycotina</taxon>
        <taxon>Sordariomycetes</taxon>
        <taxon>Xylariomycetidae</taxon>
        <taxon>Amphisphaeriales</taxon>
        <taxon>Apiosporaceae</taxon>
        <taxon>Apiospora</taxon>
    </lineage>
</organism>
<dbReference type="PANTHER" id="PTHR10039">
    <property type="entry name" value="AMELOGENIN"/>
    <property type="match status" value="1"/>
</dbReference>
<evidence type="ECO:0000313" key="3">
    <source>
        <dbReference type="EMBL" id="KAK8850906.1"/>
    </source>
</evidence>
<dbReference type="Proteomes" id="UP001390339">
    <property type="component" value="Unassembled WGS sequence"/>
</dbReference>
<proteinExistence type="predicted"/>
<dbReference type="SUPFAM" id="SSF52540">
    <property type="entry name" value="P-loop containing nucleoside triphosphate hydrolases"/>
    <property type="match status" value="1"/>
</dbReference>
<reference evidence="3 4" key="1">
    <citation type="journal article" date="2024" name="IMA Fungus">
        <title>Apiospora arundinis, a panoply of carbohydrate-active enzymes and secondary metabolites.</title>
        <authorList>
            <person name="Sorensen T."/>
            <person name="Petersen C."/>
            <person name="Muurmann A.T."/>
            <person name="Christiansen J.V."/>
            <person name="Brundto M.L."/>
            <person name="Overgaard C.K."/>
            <person name="Boysen A.T."/>
            <person name="Wollenberg R.D."/>
            <person name="Larsen T.O."/>
            <person name="Sorensen J.L."/>
            <person name="Nielsen K.L."/>
            <person name="Sondergaard T.E."/>
        </authorList>
    </citation>
    <scope>NUCLEOTIDE SEQUENCE [LARGE SCALE GENOMIC DNA]</scope>
    <source>
        <strain evidence="3 4">AAU 773</strain>
    </source>
</reference>
<dbReference type="Gene3D" id="3.40.50.300">
    <property type="entry name" value="P-loop containing nucleotide triphosphate hydrolases"/>
    <property type="match status" value="1"/>
</dbReference>
<evidence type="ECO:0000259" key="2">
    <source>
        <dbReference type="Pfam" id="PF24883"/>
    </source>
</evidence>
<feature type="domain" description="Nephrocystin 3-like N-terminal" evidence="2">
    <location>
        <begin position="275"/>
        <end position="449"/>
    </location>
</feature>
<dbReference type="Pfam" id="PF24883">
    <property type="entry name" value="NPHP3_N"/>
    <property type="match status" value="1"/>
</dbReference>
<dbReference type="EMBL" id="JAPCWZ010000009">
    <property type="protein sequence ID" value="KAK8850906.1"/>
    <property type="molecule type" value="Genomic_DNA"/>
</dbReference>
<evidence type="ECO:0000256" key="1">
    <source>
        <dbReference type="ARBA" id="ARBA00022737"/>
    </source>
</evidence>
<name>A0ABR2HPE4_9PEZI</name>
<dbReference type="InterPro" id="IPR056884">
    <property type="entry name" value="NPHP3-like_N"/>
</dbReference>
<gene>
    <name evidence="3" type="ORF">PGQ11_013385</name>
</gene>
<comment type="caution">
    <text evidence="3">The sequence shown here is derived from an EMBL/GenBank/DDBJ whole genome shotgun (WGS) entry which is preliminary data.</text>
</comment>
<protein>
    <submittedName>
        <fullName evidence="3">Nacht nucleoside triphosphatase</fullName>
    </submittedName>
</protein>
<keyword evidence="4" id="KW-1185">Reference proteome</keyword>